<dbReference type="PANTHER" id="PTHR21666">
    <property type="entry name" value="PEPTIDASE-RELATED"/>
    <property type="match status" value="1"/>
</dbReference>
<dbReference type="PANTHER" id="PTHR21666:SF289">
    <property type="entry name" value="L-ALA--D-GLU ENDOPEPTIDASE"/>
    <property type="match status" value="1"/>
</dbReference>
<dbReference type="InterPro" id="IPR011055">
    <property type="entry name" value="Dup_hybrid_motif"/>
</dbReference>
<dbReference type="InterPro" id="IPR016047">
    <property type="entry name" value="M23ase_b-sheet_dom"/>
</dbReference>
<feature type="domain" description="Golvesin/Xly CBD-like" evidence="3">
    <location>
        <begin position="265"/>
        <end position="367"/>
    </location>
</feature>
<feature type="domain" description="M23ase beta-sheet core" evidence="2">
    <location>
        <begin position="85"/>
        <end position="187"/>
    </location>
</feature>
<dbReference type="CDD" id="cd12797">
    <property type="entry name" value="M23_peptidase"/>
    <property type="match status" value="1"/>
</dbReference>
<accession>A0A381VRB0</accession>
<dbReference type="InterPro" id="IPR050570">
    <property type="entry name" value="Cell_wall_metabolism_enzyme"/>
</dbReference>
<dbReference type="Pfam" id="PF25275">
    <property type="entry name" value="Golvesin_C"/>
    <property type="match status" value="1"/>
</dbReference>
<reference evidence="4" key="1">
    <citation type="submission" date="2018-05" db="EMBL/GenBank/DDBJ databases">
        <authorList>
            <person name="Lanie J.A."/>
            <person name="Ng W.-L."/>
            <person name="Kazmierczak K.M."/>
            <person name="Andrzejewski T.M."/>
            <person name="Davidsen T.M."/>
            <person name="Wayne K.J."/>
            <person name="Tettelin H."/>
            <person name="Glass J.I."/>
            <person name="Rusch D."/>
            <person name="Podicherti R."/>
            <person name="Tsui H.-C.T."/>
            <person name="Winkler M.E."/>
        </authorList>
    </citation>
    <scope>NUCLEOTIDE SEQUENCE</scope>
</reference>
<gene>
    <name evidence="4" type="ORF">METZ01_LOCUS95686</name>
</gene>
<dbReference type="EMBL" id="UINC01009554">
    <property type="protein sequence ID" value="SVA42832.1"/>
    <property type="molecule type" value="Genomic_DNA"/>
</dbReference>
<organism evidence="4">
    <name type="scientific">marine metagenome</name>
    <dbReference type="NCBI Taxonomy" id="408172"/>
    <lineage>
        <taxon>unclassified sequences</taxon>
        <taxon>metagenomes</taxon>
        <taxon>ecological metagenomes</taxon>
    </lineage>
</organism>
<evidence type="ECO:0000256" key="1">
    <source>
        <dbReference type="ARBA" id="ARBA00022729"/>
    </source>
</evidence>
<dbReference type="Gene3D" id="2.70.70.10">
    <property type="entry name" value="Glucose Permease (Domain IIA)"/>
    <property type="match status" value="1"/>
</dbReference>
<dbReference type="InterPro" id="IPR033803">
    <property type="entry name" value="CBD-like_Golvesin-Xly"/>
</dbReference>
<evidence type="ECO:0000259" key="3">
    <source>
        <dbReference type="Pfam" id="PF25275"/>
    </source>
</evidence>
<dbReference type="NCBIfam" id="TIGR04183">
    <property type="entry name" value="Por_Secre_tail"/>
    <property type="match status" value="1"/>
</dbReference>
<dbReference type="GO" id="GO:0004222">
    <property type="term" value="F:metalloendopeptidase activity"/>
    <property type="evidence" value="ECO:0007669"/>
    <property type="project" value="TreeGrafter"/>
</dbReference>
<dbReference type="Pfam" id="PF01551">
    <property type="entry name" value="Peptidase_M23"/>
    <property type="match status" value="1"/>
</dbReference>
<proteinExistence type="predicted"/>
<evidence type="ECO:0000259" key="2">
    <source>
        <dbReference type="Pfam" id="PF01551"/>
    </source>
</evidence>
<dbReference type="SUPFAM" id="SSF51261">
    <property type="entry name" value="Duplicated hybrid motif"/>
    <property type="match status" value="1"/>
</dbReference>
<keyword evidence="1" id="KW-0732">Signal</keyword>
<name>A0A381VRB0_9ZZZZ</name>
<sequence length="476" mass="53363">MNKSNHFFSLIFCAVFFDLILSQEPFLEIRPYVTPDYEQYPASAHVDHNYPTQTPNGIFSRFDGKSFDEDIIAFDCTNGFSCYDGHAGVDYYMPVNTPILAPAPGYVVWSSFSAGADPCPGGIDPNGDTGIIIVAHGNNYFSCYLHLNPPLNVSVGETVNTGDTLGFEGMTGCADQPHLHFEIRKDSYVFDQEIPWAIDPFGWWGDSDDPIKGLRGNRSVWLWKSSDMVDDGDNGFQRNFGPYWQRLETGYNQDCWSAPLVNSFEESRHYAIWVPELADSGEYNIGVFIPEGFDAASGAVYEIFVQDDNGNNEKTVITYDQTSNPGTFATIATMNFPTGHRCGVILRDVVDSSSSGSVVVFDAIRFTNTSTVEVLKEKNNHFDRETIDSYFAYPNPFNPFTIIKYKLSVASDVSIGIFNVFGNRIKSFTKVNQAVGEHFLRWDADNDHSRKVPTGIYFYSIKAGDFTQTKKMLFIK</sequence>
<dbReference type="InterPro" id="IPR026444">
    <property type="entry name" value="Secre_tail"/>
</dbReference>
<evidence type="ECO:0000313" key="4">
    <source>
        <dbReference type="EMBL" id="SVA42832.1"/>
    </source>
</evidence>
<dbReference type="AlphaFoldDB" id="A0A381VRB0"/>
<dbReference type="Gene3D" id="2.60.40.4070">
    <property type="match status" value="1"/>
</dbReference>
<protein>
    <submittedName>
        <fullName evidence="4">Uncharacterized protein</fullName>
    </submittedName>
</protein>